<dbReference type="Proteomes" id="UP001056120">
    <property type="component" value="Linkage Group LG10"/>
</dbReference>
<reference evidence="1 2" key="2">
    <citation type="journal article" date="2022" name="Mol. Ecol. Resour.">
        <title>The genomes of chicory, endive, great burdock and yacon provide insights into Asteraceae paleo-polyploidization history and plant inulin production.</title>
        <authorList>
            <person name="Fan W."/>
            <person name="Wang S."/>
            <person name="Wang H."/>
            <person name="Wang A."/>
            <person name="Jiang F."/>
            <person name="Liu H."/>
            <person name="Zhao H."/>
            <person name="Xu D."/>
            <person name="Zhang Y."/>
        </authorList>
    </citation>
    <scope>NUCLEOTIDE SEQUENCE [LARGE SCALE GENOMIC DNA]</scope>
    <source>
        <strain evidence="2">cv. Yunnan</strain>
        <tissue evidence="1">Leaves</tissue>
    </source>
</reference>
<reference evidence="2" key="1">
    <citation type="journal article" date="2022" name="Mol. Ecol. Resour.">
        <title>The genomes of chicory, endive, great burdock and yacon provide insights into Asteraceae palaeo-polyploidization history and plant inulin production.</title>
        <authorList>
            <person name="Fan W."/>
            <person name="Wang S."/>
            <person name="Wang H."/>
            <person name="Wang A."/>
            <person name="Jiang F."/>
            <person name="Liu H."/>
            <person name="Zhao H."/>
            <person name="Xu D."/>
            <person name="Zhang Y."/>
        </authorList>
    </citation>
    <scope>NUCLEOTIDE SEQUENCE [LARGE SCALE GENOMIC DNA]</scope>
    <source>
        <strain evidence="2">cv. Yunnan</strain>
    </source>
</reference>
<evidence type="ECO:0000313" key="1">
    <source>
        <dbReference type="EMBL" id="KAI3801736.1"/>
    </source>
</evidence>
<gene>
    <name evidence="1" type="ORF">L1987_29850</name>
</gene>
<evidence type="ECO:0000313" key="2">
    <source>
        <dbReference type="Proteomes" id="UP001056120"/>
    </source>
</evidence>
<dbReference type="EMBL" id="CM042027">
    <property type="protein sequence ID" value="KAI3801736.1"/>
    <property type="molecule type" value="Genomic_DNA"/>
</dbReference>
<keyword evidence="2" id="KW-1185">Reference proteome</keyword>
<comment type="caution">
    <text evidence="1">The sequence shown here is derived from an EMBL/GenBank/DDBJ whole genome shotgun (WGS) entry which is preliminary data.</text>
</comment>
<accession>A0ACB9I2F8</accession>
<sequence length="79" mass="9011">MLLFTVLKGSHDACQEKRTCVRHVLFISTFSQTLDTCLKVMEISANGFNIGYRHMVVEDDKWLLKNGIAVQRLGKRQAV</sequence>
<proteinExistence type="predicted"/>
<name>A0ACB9I2F8_9ASTR</name>
<organism evidence="1 2">
    <name type="scientific">Smallanthus sonchifolius</name>
    <dbReference type="NCBI Taxonomy" id="185202"/>
    <lineage>
        <taxon>Eukaryota</taxon>
        <taxon>Viridiplantae</taxon>
        <taxon>Streptophyta</taxon>
        <taxon>Embryophyta</taxon>
        <taxon>Tracheophyta</taxon>
        <taxon>Spermatophyta</taxon>
        <taxon>Magnoliopsida</taxon>
        <taxon>eudicotyledons</taxon>
        <taxon>Gunneridae</taxon>
        <taxon>Pentapetalae</taxon>
        <taxon>asterids</taxon>
        <taxon>campanulids</taxon>
        <taxon>Asterales</taxon>
        <taxon>Asteraceae</taxon>
        <taxon>Asteroideae</taxon>
        <taxon>Heliantheae alliance</taxon>
        <taxon>Millerieae</taxon>
        <taxon>Smallanthus</taxon>
    </lineage>
</organism>
<protein>
    <submittedName>
        <fullName evidence="1">Uncharacterized protein</fullName>
    </submittedName>
</protein>